<sequence>MMADKHLYDVDLKWEHDRIGTLSSDKLDDNIEVATPPEFPGGIEGTWSPEHLFVASISSCFMTTFAAIAEYSKLDYESLDVPSTGVLAKVDGKYAIKEVYLKPRLVITDEKAKDKAYRILEKAEEACLISRSVKTEIILEPKVTIAVLN</sequence>
<protein>
    <submittedName>
        <fullName evidence="1">OsmC family protein</fullName>
    </submittedName>
</protein>
<dbReference type="PANTHER" id="PTHR42830">
    <property type="entry name" value="OSMOTICALLY INDUCIBLE FAMILY PROTEIN"/>
    <property type="match status" value="1"/>
</dbReference>
<dbReference type="RefSeq" id="WP_255131925.1">
    <property type="nucleotide sequence ID" value="NZ_JANDBC010000001.1"/>
</dbReference>
<name>A0A9X2L0T4_9BACT</name>
<dbReference type="InterPro" id="IPR003718">
    <property type="entry name" value="OsmC/Ohr_fam"/>
</dbReference>
<reference evidence="1" key="1">
    <citation type="submission" date="2022-06" db="EMBL/GenBank/DDBJ databases">
        <title>Gracilimonas sp. CAU 1638 isolated from sea sediment.</title>
        <authorList>
            <person name="Kim W."/>
        </authorList>
    </citation>
    <scope>NUCLEOTIDE SEQUENCE</scope>
    <source>
        <strain evidence="1">CAU 1638</strain>
    </source>
</reference>
<dbReference type="SUPFAM" id="SSF82784">
    <property type="entry name" value="OsmC-like"/>
    <property type="match status" value="1"/>
</dbReference>
<keyword evidence="2" id="KW-1185">Reference proteome</keyword>
<gene>
    <name evidence="1" type="ORF">NM125_00890</name>
</gene>
<evidence type="ECO:0000313" key="1">
    <source>
        <dbReference type="EMBL" id="MCP9290130.1"/>
    </source>
</evidence>
<dbReference type="Gene3D" id="3.30.300.20">
    <property type="match status" value="1"/>
</dbReference>
<dbReference type="PANTHER" id="PTHR42830:SF2">
    <property type="entry name" value="OSMC_OHR FAMILY PROTEIN"/>
    <property type="match status" value="1"/>
</dbReference>
<organism evidence="1 2">
    <name type="scientific">Gracilimonas sediminicola</name>
    <dbReference type="NCBI Taxonomy" id="2952158"/>
    <lineage>
        <taxon>Bacteria</taxon>
        <taxon>Pseudomonadati</taxon>
        <taxon>Balneolota</taxon>
        <taxon>Balneolia</taxon>
        <taxon>Balneolales</taxon>
        <taxon>Balneolaceae</taxon>
        <taxon>Gracilimonas</taxon>
    </lineage>
</organism>
<dbReference type="Proteomes" id="UP001139125">
    <property type="component" value="Unassembled WGS sequence"/>
</dbReference>
<comment type="caution">
    <text evidence="1">The sequence shown here is derived from an EMBL/GenBank/DDBJ whole genome shotgun (WGS) entry which is preliminary data.</text>
</comment>
<proteinExistence type="predicted"/>
<dbReference type="InterPro" id="IPR036102">
    <property type="entry name" value="OsmC/Ohrsf"/>
</dbReference>
<dbReference type="InterPro" id="IPR015946">
    <property type="entry name" value="KH_dom-like_a/b"/>
</dbReference>
<accession>A0A9X2L0T4</accession>
<dbReference type="EMBL" id="JANDBC010000001">
    <property type="protein sequence ID" value="MCP9290130.1"/>
    <property type="molecule type" value="Genomic_DNA"/>
</dbReference>
<dbReference type="AlphaFoldDB" id="A0A9X2L0T4"/>
<evidence type="ECO:0000313" key="2">
    <source>
        <dbReference type="Proteomes" id="UP001139125"/>
    </source>
</evidence>
<dbReference type="Pfam" id="PF02566">
    <property type="entry name" value="OsmC"/>
    <property type="match status" value="1"/>
</dbReference>
<dbReference type="InterPro" id="IPR052707">
    <property type="entry name" value="OsmC_Ohr_Peroxiredoxin"/>
</dbReference>